<keyword evidence="4 8" id="KW-0812">Transmembrane</keyword>
<evidence type="ECO:0000256" key="7">
    <source>
        <dbReference type="ARBA" id="ARBA00023136"/>
    </source>
</evidence>
<dbReference type="Pfam" id="PF04093">
    <property type="entry name" value="MreD"/>
    <property type="match status" value="1"/>
</dbReference>
<feature type="transmembrane region" description="Helical" evidence="8">
    <location>
        <begin position="102"/>
        <end position="129"/>
    </location>
</feature>
<feature type="transmembrane region" description="Helical" evidence="8">
    <location>
        <begin position="135"/>
        <end position="157"/>
    </location>
</feature>
<sequence length="171" mass="19636">MGERKYTFLKFFAYVIEIVIFYILEGVPNLFPEILQGKPLFLLPIALSIGFFEKEIPAMVYGIVCGSLIDFGVSSHFGFYTFSLAILCFFIGYIVENFFNLSLVFFLIVSVIAVPVLISLNFVFNYIVLGYSDYITYYVNHIVPIMIYTFIISPIFYGINKVIHNKFSVVK</sequence>
<dbReference type="InterPro" id="IPR007227">
    <property type="entry name" value="Cell_shape_determining_MreD"/>
</dbReference>
<accession>A0A4P8XXE1</accession>
<keyword evidence="6 8" id="KW-1133">Transmembrane helix</keyword>
<dbReference type="RefSeq" id="WP_138156751.1">
    <property type="nucleotide sequence ID" value="NZ_CP039381.1"/>
</dbReference>
<evidence type="ECO:0000313" key="9">
    <source>
        <dbReference type="EMBL" id="QCT06700.1"/>
    </source>
</evidence>
<comment type="subcellular location">
    <subcellularLocation>
        <location evidence="1">Cell membrane</location>
        <topology evidence="1">Multi-pass membrane protein</topology>
    </subcellularLocation>
</comment>
<keyword evidence="10" id="KW-1185">Reference proteome</keyword>
<evidence type="ECO:0000256" key="6">
    <source>
        <dbReference type="ARBA" id="ARBA00022989"/>
    </source>
</evidence>
<dbReference type="KEGG" id="ruj:E5Z56_04665"/>
<reference evidence="9 10" key="1">
    <citation type="submission" date="2019-04" db="EMBL/GenBank/DDBJ databases">
        <authorList>
            <person name="Embree M."/>
            <person name="Gaffney J.R."/>
        </authorList>
    </citation>
    <scope>NUCLEOTIDE SEQUENCE [LARGE SCALE GENOMIC DNA]</scope>
    <source>
        <strain evidence="9 10">JE7A12</strain>
    </source>
</reference>
<gene>
    <name evidence="9" type="ORF">E5Z56_04665</name>
</gene>
<keyword evidence="3" id="KW-1003">Cell membrane</keyword>
<evidence type="ECO:0000256" key="5">
    <source>
        <dbReference type="ARBA" id="ARBA00022960"/>
    </source>
</evidence>
<evidence type="ECO:0000256" key="8">
    <source>
        <dbReference type="SAM" id="Phobius"/>
    </source>
</evidence>
<proteinExistence type="inferred from homology"/>
<evidence type="ECO:0000256" key="4">
    <source>
        <dbReference type="ARBA" id="ARBA00022692"/>
    </source>
</evidence>
<dbReference type="EMBL" id="CP039381">
    <property type="protein sequence ID" value="QCT06700.1"/>
    <property type="molecule type" value="Genomic_DNA"/>
</dbReference>
<dbReference type="GO" id="GO:0005886">
    <property type="term" value="C:plasma membrane"/>
    <property type="evidence" value="ECO:0007669"/>
    <property type="project" value="UniProtKB-SubCell"/>
</dbReference>
<keyword evidence="7 8" id="KW-0472">Membrane</keyword>
<name>A0A4P8XXE1_9FIRM</name>
<organism evidence="9 10">
    <name type="scientific">Ruminococcus bovis</name>
    <dbReference type="NCBI Taxonomy" id="2564099"/>
    <lineage>
        <taxon>Bacteria</taxon>
        <taxon>Bacillati</taxon>
        <taxon>Bacillota</taxon>
        <taxon>Clostridia</taxon>
        <taxon>Eubacteriales</taxon>
        <taxon>Oscillospiraceae</taxon>
        <taxon>Ruminococcus</taxon>
    </lineage>
</organism>
<dbReference type="OrthoDB" id="1849667at2"/>
<dbReference type="Proteomes" id="UP000301475">
    <property type="component" value="Chromosome"/>
</dbReference>
<dbReference type="AlphaFoldDB" id="A0A4P8XXE1"/>
<dbReference type="GO" id="GO:0008360">
    <property type="term" value="P:regulation of cell shape"/>
    <property type="evidence" value="ECO:0007669"/>
    <property type="project" value="UniProtKB-KW"/>
</dbReference>
<evidence type="ECO:0000313" key="10">
    <source>
        <dbReference type="Proteomes" id="UP000301475"/>
    </source>
</evidence>
<evidence type="ECO:0000256" key="2">
    <source>
        <dbReference type="ARBA" id="ARBA00007776"/>
    </source>
</evidence>
<evidence type="ECO:0000256" key="3">
    <source>
        <dbReference type="ARBA" id="ARBA00022475"/>
    </source>
</evidence>
<protein>
    <submittedName>
        <fullName evidence="9">Uncharacterized protein</fullName>
    </submittedName>
</protein>
<evidence type="ECO:0000256" key="1">
    <source>
        <dbReference type="ARBA" id="ARBA00004651"/>
    </source>
</evidence>
<comment type="similarity">
    <text evidence="2">Belongs to the MreD family.</text>
</comment>
<feature type="transmembrane region" description="Helical" evidence="8">
    <location>
        <begin position="7"/>
        <end position="24"/>
    </location>
</feature>
<keyword evidence="5" id="KW-0133">Cell shape</keyword>
<feature type="transmembrane region" description="Helical" evidence="8">
    <location>
        <begin position="77"/>
        <end position="95"/>
    </location>
</feature>